<sequence length="292" mass="32235">MDFGDFDIFAAKEEVAQQGRVLTLDPRRVYPDPDNVRRAIDQSEIDALAETISARGQLQPIIVDPADEDDRYKIQFGERRWRACMQIGRDVRAIIREHGDPAQVRIDQFIENDQREQLSVRDMVAFVAAQVAAGQSIADLARATGRERARLSRLHALSSAPDFIADRLDDLPVRGAVALMKAAARDEAAVREYLDHAPLGTLTVAGCEAFMRGASGSIVGTEDGLASKPKEASVVQAPPRSTGMTEDRRGGPMVQPRDEGHLIDVDGKRGRLIEALVHFDGEKQPRMVRFTN</sequence>
<accession>A0A0M3APL3</accession>
<evidence type="ECO:0000256" key="1">
    <source>
        <dbReference type="ARBA" id="ARBA00006295"/>
    </source>
</evidence>
<dbReference type="InterPro" id="IPR036086">
    <property type="entry name" value="ParB/Sulfiredoxin_sf"/>
</dbReference>
<name>A0A0M3APL3_9SPHN</name>
<reference evidence="4 5" key="1">
    <citation type="submission" date="2015-04" db="EMBL/GenBank/DDBJ databases">
        <title>Genome sequence of aromatic hydrocarbons-degrading Sphingobium chungbukense DJ77.</title>
        <authorList>
            <person name="Kim Y.-C."/>
            <person name="Chae J.-C."/>
        </authorList>
    </citation>
    <scope>NUCLEOTIDE SEQUENCE [LARGE SCALE GENOMIC DNA]</scope>
    <source>
        <strain evidence="4 5">DJ77</strain>
    </source>
</reference>
<organism evidence="4 5">
    <name type="scientific">Sphingobium chungbukense</name>
    <dbReference type="NCBI Taxonomy" id="56193"/>
    <lineage>
        <taxon>Bacteria</taxon>
        <taxon>Pseudomonadati</taxon>
        <taxon>Pseudomonadota</taxon>
        <taxon>Alphaproteobacteria</taxon>
        <taxon>Sphingomonadales</taxon>
        <taxon>Sphingomonadaceae</taxon>
        <taxon>Sphingobium</taxon>
    </lineage>
</organism>
<feature type="region of interest" description="Disordered" evidence="2">
    <location>
        <begin position="222"/>
        <end position="260"/>
    </location>
</feature>
<dbReference type="Gene3D" id="3.90.1530.30">
    <property type="match status" value="1"/>
</dbReference>
<keyword evidence="5" id="KW-1185">Reference proteome</keyword>
<comment type="caution">
    <text evidence="4">The sequence shown here is derived from an EMBL/GenBank/DDBJ whole genome shotgun (WGS) entry which is preliminary data.</text>
</comment>
<dbReference type="PANTHER" id="PTHR33375:SF1">
    <property type="entry name" value="CHROMOSOME-PARTITIONING PROTEIN PARB-RELATED"/>
    <property type="match status" value="1"/>
</dbReference>
<dbReference type="Pfam" id="PF02195">
    <property type="entry name" value="ParB_N"/>
    <property type="match status" value="1"/>
</dbReference>
<evidence type="ECO:0000256" key="2">
    <source>
        <dbReference type="SAM" id="MobiDB-lite"/>
    </source>
</evidence>
<comment type="similarity">
    <text evidence="1">Belongs to the ParB family.</text>
</comment>
<dbReference type="InterPro" id="IPR003115">
    <property type="entry name" value="ParB_N"/>
</dbReference>
<dbReference type="EMBL" id="LBIC01000008">
    <property type="protein sequence ID" value="KKW90861.1"/>
    <property type="molecule type" value="Genomic_DNA"/>
</dbReference>
<dbReference type="InterPro" id="IPR004437">
    <property type="entry name" value="ParB/RepB/Spo0J"/>
</dbReference>
<dbReference type="PATRIC" id="fig|56193.3.peg.3713"/>
<dbReference type="RefSeq" id="WP_046764963.1">
    <property type="nucleotide sequence ID" value="NZ_LBIC01000008.1"/>
</dbReference>
<dbReference type="InterPro" id="IPR050336">
    <property type="entry name" value="Chromosome_partition/occlusion"/>
</dbReference>
<feature type="domain" description="ParB-like N-terminal" evidence="3">
    <location>
        <begin position="22"/>
        <end position="113"/>
    </location>
</feature>
<dbReference type="Proteomes" id="UP000033874">
    <property type="component" value="Unassembled WGS sequence"/>
</dbReference>
<evidence type="ECO:0000259" key="3">
    <source>
        <dbReference type="SMART" id="SM00470"/>
    </source>
</evidence>
<dbReference type="GO" id="GO:0003677">
    <property type="term" value="F:DNA binding"/>
    <property type="evidence" value="ECO:0007669"/>
    <property type="project" value="InterPro"/>
</dbReference>
<dbReference type="Gene3D" id="1.10.10.2830">
    <property type="match status" value="1"/>
</dbReference>
<dbReference type="GO" id="GO:0005694">
    <property type="term" value="C:chromosome"/>
    <property type="evidence" value="ECO:0007669"/>
    <property type="project" value="TreeGrafter"/>
</dbReference>
<dbReference type="PANTHER" id="PTHR33375">
    <property type="entry name" value="CHROMOSOME-PARTITIONING PROTEIN PARB-RELATED"/>
    <property type="match status" value="1"/>
</dbReference>
<dbReference type="SUPFAM" id="SSF109709">
    <property type="entry name" value="KorB DNA-binding domain-like"/>
    <property type="match status" value="1"/>
</dbReference>
<dbReference type="NCBIfam" id="TIGR00180">
    <property type="entry name" value="parB_part"/>
    <property type="match status" value="1"/>
</dbReference>
<evidence type="ECO:0000313" key="5">
    <source>
        <dbReference type="Proteomes" id="UP000033874"/>
    </source>
</evidence>
<evidence type="ECO:0000313" key="4">
    <source>
        <dbReference type="EMBL" id="KKW90861.1"/>
    </source>
</evidence>
<dbReference type="SUPFAM" id="SSF110849">
    <property type="entry name" value="ParB/Sulfiredoxin"/>
    <property type="match status" value="1"/>
</dbReference>
<proteinExistence type="inferred from homology"/>
<dbReference type="GO" id="GO:0007059">
    <property type="term" value="P:chromosome segregation"/>
    <property type="evidence" value="ECO:0007669"/>
    <property type="project" value="TreeGrafter"/>
</dbReference>
<dbReference type="AlphaFoldDB" id="A0A0M3APL3"/>
<gene>
    <name evidence="4" type="ORF">YP76_17725</name>
</gene>
<feature type="compositionally biased region" description="Basic and acidic residues" evidence="2">
    <location>
        <begin position="245"/>
        <end position="260"/>
    </location>
</feature>
<dbReference type="SMART" id="SM00470">
    <property type="entry name" value="ParB"/>
    <property type="match status" value="1"/>
</dbReference>
<protein>
    <recommendedName>
        <fullName evidence="3">ParB-like N-terminal domain-containing protein</fullName>
    </recommendedName>
</protein>
<dbReference type="STRING" id="56193.YP76_17725"/>